<dbReference type="RefSeq" id="WP_252677236.1">
    <property type="nucleotide sequence ID" value="NZ_JAMXHT010000002.1"/>
</dbReference>
<evidence type="ECO:0000313" key="4">
    <source>
        <dbReference type="Proteomes" id="UP001162811"/>
    </source>
</evidence>
<sequence length="286" mass="32660">MSGVSVLILTKNEALDIAGCLRALSGLSDIHVLDSQSTDNTREIAAAHGAKVSIRPFDNYAAQRNFGLHTLPFENDWVLILDADERASPELIQECLALAAGAPDHVAAGRLRRDDYWMGKHLKRSVISPLFIRLVRRTRVHYEREINEVLVVDGTIVDLSHHFDHFSFSKGMAHWLSKHNMYSTMEAELIVSNRVGKPSIGTALFGRDPNERRLHQKRLFYRMPGRPLLKFFYMMGCRRAWLDGWIGLHYSLLQCIYEYMIVLKVRELEHPAVQDDDIRPARAADV</sequence>
<evidence type="ECO:0000313" key="3">
    <source>
        <dbReference type="EMBL" id="MCO5397489.1"/>
    </source>
</evidence>
<accession>A0ABT1AGR4</accession>
<keyword evidence="4" id="KW-1185">Reference proteome</keyword>
<gene>
    <name evidence="3" type="ORF">NG900_04655</name>
</gene>
<comment type="caution">
    <text evidence="3">The sequence shown here is derived from an EMBL/GenBank/DDBJ whole genome shotgun (WGS) entry which is preliminary data.</text>
</comment>
<evidence type="ECO:0000256" key="1">
    <source>
        <dbReference type="ARBA" id="ARBA00038494"/>
    </source>
</evidence>
<protein>
    <submittedName>
        <fullName evidence="3">Glycosyltransferase family 2 protein</fullName>
    </submittedName>
</protein>
<evidence type="ECO:0000259" key="2">
    <source>
        <dbReference type="Pfam" id="PF00535"/>
    </source>
</evidence>
<comment type="similarity">
    <text evidence="1">Belongs to the glycosyltransferase 2 family. WaaE/KdtX subfamily.</text>
</comment>
<dbReference type="Pfam" id="PF00535">
    <property type="entry name" value="Glycos_transf_2"/>
    <property type="match status" value="1"/>
</dbReference>
<feature type="domain" description="Glycosyltransferase 2-like" evidence="2">
    <location>
        <begin position="5"/>
        <end position="125"/>
    </location>
</feature>
<reference evidence="3" key="2">
    <citation type="journal article" date="2023" name="Front. Microbiol.">
        <title>Ralstonia chuxiongensis sp. nov., Ralstonia mojiangensis sp. nov., and Ralstonia soli sp. nov., isolated from tobacco fields, are three novel species in the family Burkholderiaceae.</title>
        <authorList>
            <person name="Lu C.H."/>
            <person name="Zhang Y.Y."/>
            <person name="Jiang N."/>
            <person name="Chen W."/>
            <person name="Shao X."/>
            <person name="Zhao Z.M."/>
            <person name="Lu W.L."/>
            <person name="Hu X."/>
            <person name="Xi Y.X."/>
            <person name="Zou S.Y."/>
            <person name="Wei Q.J."/>
            <person name="Lin Z.L."/>
            <person name="Gong L."/>
            <person name="Gai X.T."/>
            <person name="Zhang L.Q."/>
            <person name="Li J.Y."/>
            <person name="Jin Y."/>
            <person name="Xia Z.Y."/>
        </authorList>
    </citation>
    <scope>NUCLEOTIDE SEQUENCE</scope>
    <source>
        <strain evidence="3">21MJYT02-11</strain>
    </source>
</reference>
<dbReference type="EMBL" id="JAMXHT010000002">
    <property type="protein sequence ID" value="MCO5397489.1"/>
    <property type="molecule type" value="Genomic_DNA"/>
</dbReference>
<dbReference type="InterPro" id="IPR029044">
    <property type="entry name" value="Nucleotide-diphossugar_trans"/>
</dbReference>
<dbReference type="Gene3D" id="3.90.550.10">
    <property type="entry name" value="Spore Coat Polysaccharide Biosynthesis Protein SpsA, Chain A"/>
    <property type="match status" value="1"/>
</dbReference>
<proteinExistence type="inferred from homology"/>
<dbReference type="SUPFAM" id="SSF53448">
    <property type="entry name" value="Nucleotide-diphospho-sugar transferases"/>
    <property type="match status" value="1"/>
</dbReference>
<dbReference type="CDD" id="cd02511">
    <property type="entry name" value="Beta4Glucosyltransferase"/>
    <property type="match status" value="1"/>
</dbReference>
<organism evidence="3 4">
    <name type="scientific">Ralstonia soli</name>
    <dbReference type="NCBI Taxonomy" id="2953896"/>
    <lineage>
        <taxon>Bacteria</taxon>
        <taxon>Pseudomonadati</taxon>
        <taxon>Pseudomonadota</taxon>
        <taxon>Betaproteobacteria</taxon>
        <taxon>Burkholderiales</taxon>
        <taxon>Burkholderiaceae</taxon>
        <taxon>Ralstonia</taxon>
    </lineage>
</organism>
<reference evidence="3" key="1">
    <citation type="submission" date="2022-06" db="EMBL/GenBank/DDBJ databases">
        <authorList>
            <person name="Lu C.-H."/>
        </authorList>
    </citation>
    <scope>NUCLEOTIDE SEQUENCE</scope>
    <source>
        <strain evidence="3">21MJYT02-11</strain>
    </source>
</reference>
<dbReference type="PANTHER" id="PTHR43630">
    <property type="entry name" value="POLY-BETA-1,6-N-ACETYL-D-GLUCOSAMINE SYNTHASE"/>
    <property type="match status" value="1"/>
</dbReference>
<dbReference type="InterPro" id="IPR001173">
    <property type="entry name" value="Glyco_trans_2-like"/>
</dbReference>
<dbReference type="PANTHER" id="PTHR43630:SF2">
    <property type="entry name" value="GLYCOSYLTRANSFERASE"/>
    <property type="match status" value="1"/>
</dbReference>
<dbReference type="Proteomes" id="UP001162811">
    <property type="component" value="Unassembled WGS sequence"/>
</dbReference>
<name>A0ABT1AGR4_9RALS</name>